<accession>A0ACB9F2D9</accession>
<protein>
    <submittedName>
        <fullName evidence="1">Uncharacterized protein</fullName>
    </submittedName>
</protein>
<dbReference type="EMBL" id="CM042011">
    <property type="protein sequence ID" value="KAI3764832.1"/>
    <property type="molecule type" value="Genomic_DNA"/>
</dbReference>
<organism evidence="1 2">
    <name type="scientific">Cichorium intybus</name>
    <name type="common">Chicory</name>
    <dbReference type="NCBI Taxonomy" id="13427"/>
    <lineage>
        <taxon>Eukaryota</taxon>
        <taxon>Viridiplantae</taxon>
        <taxon>Streptophyta</taxon>
        <taxon>Embryophyta</taxon>
        <taxon>Tracheophyta</taxon>
        <taxon>Spermatophyta</taxon>
        <taxon>Magnoliopsida</taxon>
        <taxon>eudicotyledons</taxon>
        <taxon>Gunneridae</taxon>
        <taxon>Pentapetalae</taxon>
        <taxon>asterids</taxon>
        <taxon>campanulids</taxon>
        <taxon>Asterales</taxon>
        <taxon>Asteraceae</taxon>
        <taxon>Cichorioideae</taxon>
        <taxon>Cichorieae</taxon>
        <taxon>Cichoriinae</taxon>
        <taxon>Cichorium</taxon>
    </lineage>
</organism>
<keyword evidence="2" id="KW-1185">Reference proteome</keyword>
<reference evidence="1 2" key="2">
    <citation type="journal article" date="2022" name="Mol. Ecol. Resour.">
        <title>The genomes of chicory, endive, great burdock and yacon provide insights into Asteraceae paleo-polyploidization history and plant inulin production.</title>
        <authorList>
            <person name="Fan W."/>
            <person name="Wang S."/>
            <person name="Wang H."/>
            <person name="Wang A."/>
            <person name="Jiang F."/>
            <person name="Liu H."/>
            <person name="Zhao H."/>
            <person name="Xu D."/>
            <person name="Zhang Y."/>
        </authorList>
    </citation>
    <scope>NUCLEOTIDE SEQUENCE [LARGE SCALE GENOMIC DNA]</scope>
    <source>
        <strain evidence="2">cv. Punajuju</strain>
        <tissue evidence="1">Leaves</tissue>
    </source>
</reference>
<evidence type="ECO:0000313" key="1">
    <source>
        <dbReference type="EMBL" id="KAI3764832.1"/>
    </source>
</evidence>
<name>A0ACB9F2D9_CICIN</name>
<gene>
    <name evidence="1" type="ORF">L2E82_14849</name>
</gene>
<comment type="caution">
    <text evidence="1">The sequence shown here is derived from an EMBL/GenBank/DDBJ whole genome shotgun (WGS) entry which is preliminary data.</text>
</comment>
<sequence length="215" mass="23813">MSLQLSPFFPVLIFVGLLLDQTCLVSSEPQVPCFFIFGDSLVDSGNNNILKTAAKVNYPPYGIDFPKGPTGRFTNGRTAPDIIGQFLGFDNFIPPYANVTDQEISTGVNYGSGGAGIREESGRHVGDRISLPRQLLNHVKTISRISALQSNKTFTAEYLNKCIYLANIGSNDYVSNYFIPTIYNTSKIYTVDKFAVVLAEHYREQLTVHTLSHFV</sequence>
<evidence type="ECO:0000313" key="2">
    <source>
        <dbReference type="Proteomes" id="UP001055811"/>
    </source>
</evidence>
<reference evidence="2" key="1">
    <citation type="journal article" date="2022" name="Mol. Ecol. Resour.">
        <title>The genomes of chicory, endive, great burdock and yacon provide insights into Asteraceae palaeo-polyploidization history and plant inulin production.</title>
        <authorList>
            <person name="Fan W."/>
            <person name="Wang S."/>
            <person name="Wang H."/>
            <person name="Wang A."/>
            <person name="Jiang F."/>
            <person name="Liu H."/>
            <person name="Zhao H."/>
            <person name="Xu D."/>
            <person name="Zhang Y."/>
        </authorList>
    </citation>
    <scope>NUCLEOTIDE SEQUENCE [LARGE SCALE GENOMIC DNA]</scope>
    <source>
        <strain evidence="2">cv. Punajuju</strain>
    </source>
</reference>
<proteinExistence type="predicted"/>
<dbReference type="Proteomes" id="UP001055811">
    <property type="component" value="Linkage Group LG03"/>
</dbReference>